<reference evidence="2 3" key="1">
    <citation type="submission" date="2014-03" db="EMBL/GenBank/DDBJ databases">
        <title>Genomics of Bifidobacteria.</title>
        <authorList>
            <person name="Ventura M."/>
            <person name="Milani C."/>
            <person name="Lugli G.A."/>
        </authorList>
    </citation>
    <scope>NUCLEOTIDE SEQUENCE [LARGE SCALE GENOMIC DNA]</scope>
    <source>
        <strain evidence="2 3">LMG 11591</strain>
    </source>
</reference>
<dbReference type="InterPro" id="IPR036895">
    <property type="entry name" value="Uracil-DNA_glycosylase-like_sf"/>
</dbReference>
<dbReference type="SUPFAM" id="SSF52141">
    <property type="entry name" value="Uracil-DNA glycosylase-like"/>
    <property type="match status" value="1"/>
</dbReference>
<name>A0A087BA05_9BIFI</name>
<evidence type="ECO:0000313" key="3">
    <source>
        <dbReference type="Proteomes" id="UP000029052"/>
    </source>
</evidence>
<dbReference type="EMBL" id="JGZB01000006">
    <property type="protein sequence ID" value="KFI67855.1"/>
    <property type="molecule type" value="Genomic_DNA"/>
</dbReference>
<dbReference type="Gene3D" id="3.40.470.10">
    <property type="entry name" value="Uracil-DNA glycosylase-like domain"/>
    <property type="match status" value="1"/>
</dbReference>
<dbReference type="eggNOG" id="COG3663">
    <property type="taxonomic scope" value="Bacteria"/>
</dbReference>
<accession>A0A087BA05</accession>
<dbReference type="AlphaFoldDB" id="A0A087BA05"/>
<dbReference type="NCBIfam" id="TIGR04274">
    <property type="entry name" value="hypoxanDNAglyco"/>
    <property type="match status" value="1"/>
</dbReference>
<gene>
    <name evidence="2" type="ORF">BMAGN_0844</name>
</gene>
<organism evidence="2 3">
    <name type="scientific">Bifidobacterium magnum</name>
    <dbReference type="NCBI Taxonomy" id="1692"/>
    <lineage>
        <taxon>Bacteria</taxon>
        <taxon>Bacillati</taxon>
        <taxon>Actinomycetota</taxon>
        <taxon>Actinomycetes</taxon>
        <taxon>Bifidobacteriales</taxon>
        <taxon>Bifidobacteriaceae</taxon>
        <taxon>Bifidobacterium</taxon>
    </lineage>
</organism>
<protein>
    <submittedName>
        <fullName evidence="2">G:T/U mismatch-specific DNA glycosylase</fullName>
    </submittedName>
</protein>
<dbReference type="InterPro" id="IPR005122">
    <property type="entry name" value="Uracil-DNA_glycosylase-like"/>
</dbReference>
<evidence type="ECO:0000259" key="1">
    <source>
        <dbReference type="Pfam" id="PF03167"/>
    </source>
</evidence>
<dbReference type="Pfam" id="PF03167">
    <property type="entry name" value="UDG"/>
    <property type="match status" value="1"/>
</dbReference>
<proteinExistence type="predicted"/>
<feature type="domain" description="Uracil-DNA glycosylase-like" evidence="1">
    <location>
        <begin position="19"/>
        <end position="165"/>
    </location>
</feature>
<evidence type="ECO:0000313" key="2">
    <source>
        <dbReference type="EMBL" id="KFI67855.1"/>
    </source>
</evidence>
<dbReference type="Proteomes" id="UP000029052">
    <property type="component" value="Unassembled WGS sequence"/>
</dbReference>
<dbReference type="InterPro" id="IPR026353">
    <property type="entry name" value="Hypoxan-DNA_Glyclase"/>
</dbReference>
<comment type="caution">
    <text evidence="2">The sequence shown here is derived from an EMBL/GenBank/DDBJ whole genome shotgun (WGS) entry which is preliminary data.</text>
</comment>
<dbReference type="CDD" id="cd10032">
    <property type="entry name" value="UDG-F6_HDG"/>
    <property type="match status" value="1"/>
</dbReference>
<dbReference type="STRING" id="1692.BMAGN_0844"/>
<dbReference type="RefSeq" id="WP_022859417.1">
    <property type="nucleotide sequence ID" value="NZ_JGZB01000006.1"/>
</dbReference>
<keyword evidence="3" id="KW-1185">Reference proteome</keyword>
<sequence>MATTRNTTWQHVEHGFGPLYNSESQILFLGTMASPKSREAGFFYMHPQNRFWPLLQALYANPDDPTDTTGTTKETRKAFALRHHIAIWDPIESCDIQGASDSSIRNIVPSDLTGMVKHSNISIICPTGAKSNQIFHKYQAPIFEREHIHVDIVPLPSTSPAYASKTPQQIIDMCKERLGANGMTTNPAYTEHL</sequence>